<dbReference type="GO" id="GO:0016301">
    <property type="term" value="F:kinase activity"/>
    <property type="evidence" value="ECO:0007669"/>
    <property type="project" value="InterPro"/>
</dbReference>
<dbReference type="Proteomes" id="UP000295662">
    <property type="component" value="Unassembled WGS sequence"/>
</dbReference>
<gene>
    <name evidence="4" type="ORF">EI77_03469</name>
</gene>
<keyword evidence="5" id="KW-1185">Reference proteome</keyword>
<dbReference type="InterPro" id="IPR010488">
    <property type="entry name" value="Zeta_toxin_domain"/>
</dbReference>
<dbReference type="OrthoDB" id="9791543at2"/>
<dbReference type="SUPFAM" id="SSF52540">
    <property type="entry name" value="P-loop containing nucleoside triphosphate hydrolases"/>
    <property type="match status" value="1"/>
</dbReference>
<keyword evidence="1" id="KW-0547">Nucleotide-binding</keyword>
<evidence type="ECO:0000313" key="5">
    <source>
        <dbReference type="Proteomes" id="UP000295662"/>
    </source>
</evidence>
<dbReference type="PANTHER" id="PTHR39206:SF1">
    <property type="entry name" value="SLL8004 PROTEIN"/>
    <property type="match status" value="1"/>
</dbReference>
<reference evidence="4 5" key="1">
    <citation type="submission" date="2019-03" db="EMBL/GenBank/DDBJ databases">
        <title>Genomic Encyclopedia of Archaeal and Bacterial Type Strains, Phase II (KMG-II): from individual species to whole genera.</title>
        <authorList>
            <person name="Goeker M."/>
        </authorList>
    </citation>
    <scope>NUCLEOTIDE SEQUENCE [LARGE SCALE GENOMIC DNA]</scope>
    <source>
        <strain evidence="4 5">ATCC 25309</strain>
    </source>
</reference>
<dbReference type="Gene3D" id="3.40.50.300">
    <property type="entry name" value="P-loop containing nucleotide triphosphate hydrolases"/>
    <property type="match status" value="1"/>
</dbReference>
<evidence type="ECO:0000256" key="1">
    <source>
        <dbReference type="ARBA" id="ARBA00022741"/>
    </source>
</evidence>
<name>A0A4R7RSG6_9BACT</name>
<comment type="caution">
    <text evidence="4">The sequence shown here is derived from an EMBL/GenBank/DDBJ whole genome shotgun (WGS) entry which is preliminary data.</text>
</comment>
<dbReference type="Pfam" id="PF06414">
    <property type="entry name" value="Zeta_toxin"/>
    <property type="match status" value="1"/>
</dbReference>
<dbReference type="RefSeq" id="WP_133796485.1">
    <property type="nucleotide sequence ID" value="NZ_SOCA01000007.1"/>
</dbReference>
<feature type="domain" description="Zeta toxin" evidence="3">
    <location>
        <begin position="2"/>
        <end position="152"/>
    </location>
</feature>
<dbReference type="EMBL" id="SOCA01000007">
    <property type="protein sequence ID" value="TDU67267.1"/>
    <property type="molecule type" value="Genomic_DNA"/>
</dbReference>
<proteinExistence type="predicted"/>
<organism evidence="4 5">
    <name type="scientific">Prosthecobacter fusiformis</name>
    <dbReference type="NCBI Taxonomy" id="48464"/>
    <lineage>
        <taxon>Bacteria</taxon>
        <taxon>Pseudomonadati</taxon>
        <taxon>Verrucomicrobiota</taxon>
        <taxon>Verrucomicrobiia</taxon>
        <taxon>Verrucomicrobiales</taxon>
        <taxon>Verrucomicrobiaceae</taxon>
        <taxon>Prosthecobacter</taxon>
    </lineage>
</organism>
<dbReference type="InterPro" id="IPR027417">
    <property type="entry name" value="P-loop_NTPase"/>
</dbReference>
<sequence>MSKPHLWIIAGPNGAGKTTLVQSGPFADLLSACEFINPDAITLAYLQESGITAWKDASKEMLKSTFIKAADDAEALLYKRMEEGAAVVIESVLSTSKYRAVVERVLELQGRFMLIYLALDSAALSQARVLQRTLEGGHDVPAEKLERRWKDSLGSLPWFATRAHRFWILDNSKESVTANEQPIVSGSKSAVSLHLIPSPSLCPAISEVISSHAAGAPAGLWHFNISTSDMALSAA</sequence>
<accession>A0A4R7RSG6</accession>
<evidence type="ECO:0000259" key="3">
    <source>
        <dbReference type="Pfam" id="PF06414"/>
    </source>
</evidence>
<evidence type="ECO:0000313" key="4">
    <source>
        <dbReference type="EMBL" id="TDU67267.1"/>
    </source>
</evidence>
<dbReference type="GO" id="GO:0005524">
    <property type="term" value="F:ATP binding"/>
    <property type="evidence" value="ECO:0007669"/>
    <property type="project" value="UniProtKB-KW"/>
</dbReference>
<dbReference type="AlphaFoldDB" id="A0A4R7RSG6"/>
<dbReference type="PANTHER" id="PTHR39206">
    <property type="entry name" value="SLL8004 PROTEIN"/>
    <property type="match status" value="1"/>
</dbReference>
<keyword evidence="2" id="KW-0067">ATP-binding</keyword>
<protein>
    <submittedName>
        <fullName evidence="4">Putative ABC-type ATPase</fullName>
    </submittedName>
</protein>
<evidence type="ECO:0000256" key="2">
    <source>
        <dbReference type="ARBA" id="ARBA00022840"/>
    </source>
</evidence>